<name>A0A6B9WLD6_9CAUD</name>
<sequence length="246" mass="28666">MIERKPLPDRDYLLSRFSVENGRLVWKPKPSTTKENKRWNSRYAGKIAGTIDKVGYSHVKIDGIVYLEHRVCFKMYHNYCPDVIDHDDGNKLNNAESNLLDSNYLLNNNNRHVDGLEGIYEKDGVFLWVINYNQETFSVSGFKTKEEATVARALAKQEILKGSYIKKEKKRIDNTSGLSCVFVATRERTFFFKFVFDKTTYCKYGFNDPERCAIALEKLRLKVMKEKYKPANKSICEKHKEEIYAA</sequence>
<reference evidence="2" key="1">
    <citation type="submission" date="2019-12" db="EMBL/GenBank/DDBJ databases">
        <authorList>
            <person name="Olsen N.S."/>
            <person name="Junco L.M.F."/>
            <person name="Kot W."/>
            <person name="Hansen L.H."/>
        </authorList>
    </citation>
    <scope>NUCLEOTIDE SEQUENCE [LARGE SCALE GENOMIC DNA]</scope>
</reference>
<dbReference type="SUPFAM" id="SSF54060">
    <property type="entry name" value="His-Me finger endonucleases"/>
    <property type="match status" value="1"/>
</dbReference>
<accession>A0A6B9WLD6</accession>
<organism evidence="1 2">
    <name type="scientific">Escherichia phage nepoznato</name>
    <dbReference type="NCBI Taxonomy" id="2696431"/>
    <lineage>
        <taxon>Viruses</taxon>
        <taxon>Duplodnaviria</taxon>
        <taxon>Heunggongvirae</taxon>
        <taxon>Uroviricota</taxon>
        <taxon>Caudoviricetes</taxon>
        <taxon>Stephanstirmvirinae</taxon>
        <taxon>Phapecoctavirus</taxon>
        <taxon>Phapecoctavirus nepoznato</taxon>
    </lineage>
</organism>
<proteinExistence type="predicted"/>
<dbReference type="Gene3D" id="3.90.75.20">
    <property type="match status" value="1"/>
</dbReference>
<keyword evidence="2" id="KW-1185">Reference proteome</keyword>
<evidence type="ECO:0000313" key="1">
    <source>
        <dbReference type="EMBL" id="QHR65532.1"/>
    </source>
</evidence>
<protein>
    <recommendedName>
        <fullName evidence="3">HNH endonuclease</fullName>
    </recommendedName>
</protein>
<dbReference type="Proteomes" id="UP000464289">
    <property type="component" value="Segment"/>
</dbReference>
<gene>
    <name evidence="1" type="ORF">nepoznato_83</name>
</gene>
<dbReference type="EMBL" id="MN850571">
    <property type="protein sequence ID" value="QHR65532.1"/>
    <property type="molecule type" value="Genomic_DNA"/>
</dbReference>
<evidence type="ECO:0000313" key="2">
    <source>
        <dbReference type="Proteomes" id="UP000464289"/>
    </source>
</evidence>
<dbReference type="InterPro" id="IPR044925">
    <property type="entry name" value="His-Me_finger_sf"/>
</dbReference>
<evidence type="ECO:0008006" key="3">
    <source>
        <dbReference type="Google" id="ProtNLM"/>
    </source>
</evidence>